<dbReference type="RefSeq" id="WP_184266500.1">
    <property type="nucleotide sequence ID" value="NZ_JACHKY010000001.1"/>
</dbReference>
<dbReference type="PANTHER" id="PTHR40980">
    <property type="entry name" value="PLUG DOMAIN-CONTAINING PROTEIN"/>
    <property type="match status" value="1"/>
</dbReference>
<dbReference type="Proteomes" id="UP000539957">
    <property type="component" value="Unassembled WGS sequence"/>
</dbReference>
<evidence type="ECO:0000259" key="7">
    <source>
        <dbReference type="Pfam" id="PF07715"/>
    </source>
</evidence>
<dbReference type="EMBL" id="JACHKY010000001">
    <property type="protein sequence ID" value="MBB4796695.1"/>
    <property type="molecule type" value="Genomic_DNA"/>
</dbReference>
<sequence length="761" mass="83849">MKLGLLLGAAVAPLAIAGAVSAEEIVRTPDYNDGPVTALTEVIVTGRPVLRNRADDVVPTLSYDLEYFQRFEPLTAGDALKRVPSVAFLSDVLEYDGVRLRGLDSGYTQILINGDRVPGAGVDRSFFVDRIPAELIERVEVVRSSSANRSGDAVAGAINIVLRDALSLDGGYVRAGALMFDDSEYGQWGQTLGAVWGGQVGPGRLLVGANMQDRRNPKFKFSERYDEPNGELQNVEAQTDVRDGTDYSFNAAYQVDVAGGELALSGLFVRTDRFQDEDSLEYEGGVQTEANLAVVNDNDLDILTDNLSLDARYSRDMFGGKTKIKLGYAMIDDDQYEFEYESEYLRDGTPYPDEDRFTADAADTRIKDEEWSGAVEHQRDLSGATLEFGVQWAMKERDSLIAEAPRIRFNVPNAPGVRPVVPPFGAFEAVPGGDSLIEETRVDPYVMLSGDRGALKWEAGLRYETTDITITDETADAADRVTETDYGFLLPSASVRYRLNDTDRLTVSAARTVRRPSFDRLSPAALEEEFGDSDFIGNPNLKPESAWGVDVGFERQLGRRGVIGVNAFYRSISDLVEEVNTGAEGSAGEGTFIYTVDNVGDGKVWGVEFDLSTPLDFIGMETTGVFLNYSWLDSEVEDFMGTRRFNSQSDYVLNFGFTHDIPTWGAAFGATYRKQGEAAARVLAEEVRTSYGADLEVFLEKRVASNIVVRLTGSNLLDASKDEVFDKFGNVEDQIDRKYDEYELETEKGGPVYQLVARMAF</sequence>
<feature type="domain" description="TonB-dependent receptor-like beta-barrel" evidence="6">
    <location>
        <begin position="291"/>
        <end position="716"/>
    </location>
</feature>
<dbReference type="SUPFAM" id="SSF56935">
    <property type="entry name" value="Porins"/>
    <property type="match status" value="1"/>
</dbReference>
<keyword evidence="5" id="KW-0732">Signal</keyword>
<name>A0A7W7IMJ8_9CAUL</name>
<comment type="similarity">
    <text evidence="4">Belongs to the TonB-dependent receptor family.</text>
</comment>
<comment type="subcellular location">
    <subcellularLocation>
        <location evidence="1 4">Cell outer membrane</location>
    </subcellularLocation>
</comment>
<evidence type="ECO:0000256" key="2">
    <source>
        <dbReference type="ARBA" id="ARBA00023136"/>
    </source>
</evidence>
<keyword evidence="4" id="KW-0798">TonB box</keyword>
<dbReference type="InterPro" id="IPR037066">
    <property type="entry name" value="Plug_dom_sf"/>
</dbReference>
<evidence type="ECO:0000256" key="4">
    <source>
        <dbReference type="RuleBase" id="RU003357"/>
    </source>
</evidence>
<protein>
    <submittedName>
        <fullName evidence="8">Outer membrane receptor protein involved in Fe transport</fullName>
    </submittedName>
</protein>
<evidence type="ECO:0000313" key="9">
    <source>
        <dbReference type="Proteomes" id="UP000539957"/>
    </source>
</evidence>
<keyword evidence="2 4" id="KW-0472">Membrane</keyword>
<dbReference type="Gene3D" id="2.40.170.20">
    <property type="entry name" value="TonB-dependent receptor, beta-barrel domain"/>
    <property type="match status" value="1"/>
</dbReference>
<feature type="chain" id="PRO_5031130148" evidence="5">
    <location>
        <begin position="23"/>
        <end position="761"/>
    </location>
</feature>
<feature type="signal peptide" evidence="5">
    <location>
        <begin position="1"/>
        <end position="22"/>
    </location>
</feature>
<proteinExistence type="inferred from homology"/>
<evidence type="ECO:0000256" key="1">
    <source>
        <dbReference type="ARBA" id="ARBA00004442"/>
    </source>
</evidence>
<dbReference type="GO" id="GO:0009279">
    <property type="term" value="C:cell outer membrane"/>
    <property type="evidence" value="ECO:0007669"/>
    <property type="project" value="UniProtKB-SubCell"/>
</dbReference>
<accession>A0A7W7IMJ8</accession>
<dbReference type="PANTHER" id="PTHR40980:SF4">
    <property type="entry name" value="TONB-DEPENDENT RECEPTOR-LIKE BETA-BARREL DOMAIN-CONTAINING PROTEIN"/>
    <property type="match status" value="1"/>
</dbReference>
<keyword evidence="9" id="KW-1185">Reference proteome</keyword>
<gene>
    <name evidence="8" type="ORF">HNP32_000409</name>
</gene>
<dbReference type="Gene3D" id="2.170.130.10">
    <property type="entry name" value="TonB-dependent receptor, plug domain"/>
    <property type="match status" value="1"/>
</dbReference>
<organism evidence="8 9">
    <name type="scientific">Brevundimonas bullata</name>
    <dbReference type="NCBI Taxonomy" id="13160"/>
    <lineage>
        <taxon>Bacteria</taxon>
        <taxon>Pseudomonadati</taxon>
        <taxon>Pseudomonadota</taxon>
        <taxon>Alphaproteobacteria</taxon>
        <taxon>Caulobacterales</taxon>
        <taxon>Caulobacteraceae</taxon>
        <taxon>Brevundimonas</taxon>
    </lineage>
</organism>
<dbReference type="InterPro" id="IPR036942">
    <property type="entry name" value="Beta-barrel_TonB_sf"/>
</dbReference>
<dbReference type="Pfam" id="PF07715">
    <property type="entry name" value="Plug"/>
    <property type="match status" value="1"/>
</dbReference>
<evidence type="ECO:0000256" key="3">
    <source>
        <dbReference type="ARBA" id="ARBA00023237"/>
    </source>
</evidence>
<evidence type="ECO:0000313" key="8">
    <source>
        <dbReference type="EMBL" id="MBB4796695.1"/>
    </source>
</evidence>
<reference evidence="8 9" key="1">
    <citation type="submission" date="2020-08" db="EMBL/GenBank/DDBJ databases">
        <title>Functional genomics of gut bacteria from endangered species of beetles.</title>
        <authorList>
            <person name="Carlos-Shanley C."/>
        </authorList>
    </citation>
    <scope>NUCLEOTIDE SEQUENCE [LARGE SCALE GENOMIC DNA]</scope>
    <source>
        <strain evidence="8 9">S00123</strain>
    </source>
</reference>
<feature type="domain" description="TonB-dependent receptor plug" evidence="7">
    <location>
        <begin position="66"/>
        <end position="157"/>
    </location>
</feature>
<dbReference type="Pfam" id="PF00593">
    <property type="entry name" value="TonB_dep_Rec_b-barrel"/>
    <property type="match status" value="1"/>
</dbReference>
<dbReference type="AlphaFoldDB" id="A0A7W7IMJ8"/>
<dbReference type="InterPro" id="IPR000531">
    <property type="entry name" value="Beta-barrel_TonB"/>
</dbReference>
<dbReference type="InterPro" id="IPR012910">
    <property type="entry name" value="Plug_dom"/>
</dbReference>
<keyword evidence="3" id="KW-0998">Cell outer membrane</keyword>
<evidence type="ECO:0000256" key="5">
    <source>
        <dbReference type="SAM" id="SignalP"/>
    </source>
</evidence>
<keyword evidence="8" id="KW-0675">Receptor</keyword>
<evidence type="ECO:0000259" key="6">
    <source>
        <dbReference type="Pfam" id="PF00593"/>
    </source>
</evidence>
<comment type="caution">
    <text evidence="8">The sequence shown here is derived from an EMBL/GenBank/DDBJ whole genome shotgun (WGS) entry which is preliminary data.</text>
</comment>